<proteinExistence type="predicted"/>
<protein>
    <submittedName>
        <fullName evidence="1">DUF1795 domain-containing protein</fullName>
    </submittedName>
</protein>
<dbReference type="InterPro" id="IPR016123">
    <property type="entry name" value="Mog1/PsbP_a/b/a-sand"/>
</dbReference>
<dbReference type="SUPFAM" id="SSF55724">
    <property type="entry name" value="Mog1p/PsbP-like"/>
    <property type="match status" value="1"/>
</dbReference>
<dbReference type="Gene3D" id="3.40.1000.10">
    <property type="entry name" value="Mog1/PsbP, alpha/beta/alpha sandwich"/>
    <property type="match status" value="1"/>
</dbReference>
<organism evidence="1 2">
    <name type="scientific">Candidatus Pantoea multigeneris</name>
    <dbReference type="NCBI Taxonomy" id="2608357"/>
    <lineage>
        <taxon>Bacteria</taxon>
        <taxon>Pseudomonadati</taxon>
        <taxon>Pseudomonadota</taxon>
        <taxon>Gammaproteobacteria</taxon>
        <taxon>Enterobacterales</taxon>
        <taxon>Erwiniaceae</taxon>
        <taxon>Pantoea</taxon>
    </lineage>
</organism>
<dbReference type="RefSeq" id="WP_167012485.1">
    <property type="nucleotide sequence ID" value="NZ_VWXF01000001.1"/>
</dbReference>
<evidence type="ECO:0000313" key="1">
    <source>
        <dbReference type="EMBL" id="NIF20531.1"/>
    </source>
</evidence>
<gene>
    <name evidence="1" type="ORF">F3J40_02720</name>
</gene>
<comment type="caution">
    <text evidence="1">The sequence shown here is derived from an EMBL/GenBank/DDBJ whole genome shotgun (WGS) entry which is preliminary data.</text>
</comment>
<accession>A0ABX0R8A8</accession>
<keyword evidence="2" id="KW-1185">Reference proteome</keyword>
<dbReference type="Pfam" id="PF08786">
    <property type="entry name" value="DcrB"/>
    <property type="match status" value="1"/>
</dbReference>
<reference evidence="1 2" key="1">
    <citation type="journal article" date="2019" name="bioRxiv">
        <title>Bacteria contribute to plant secondary compound degradation in a generalist herbivore system.</title>
        <authorList>
            <person name="Francoeur C.B."/>
            <person name="Khadempour L."/>
            <person name="Moreira-Soto R.D."/>
            <person name="Gotting K."/>
            <person name="Book A.J."/>
            <person name="Pinto-Tomas A.A."/>
            <person name="Keefover-Ring K."/>
            <person name="Currie C.R."/>
        </authorList>
    </citation>
    <scope>NUCLEOTIDE SEQUENCE [LARGE SCALE GENOMIC DNA]</scope>
    <source>
        <strain evidence="1">Acro-835</strain>
    </source>
</reference>
<evidence type="ECO:0000313" key="2">
    <source>
        <dbReference type="Proteomes" id="UP001515683"/>
    </source>
</evidence>
<dbReference type="InterPro" id="IPR014894">
    <property type="entry name" value="DcrB/EagT6"/>
</dbReference>
<name>A0ABX0R8A8_9GAMM</name>
<dbReference type="Proteomes" id="UP001515683">
    <property type="component" value="Unassembled WGS sequence"/>
</dbReference>
<dbReference type="EMBL" id="VWXF01000001">
    <property type="protein sequence ID" value="NIF20531.1"/>
    <property type="molecule type" value="Genomic_DNA"/>
</dbReference>
<sequence>MTHYHLTEGSLSLPVAVRDESITLLRLTSLNATLTITREWGTMAEDVERYLPQQLERFSQELPQFTAEQIKEAQLGEFAAQQVDACFRRQQIKVVQKLLLAWVGDHLLTLAFSAPEAFTPEQLQGWREICASFQPHQDTRVV</sequence>